<gene>
    <name evidence="1" type="ORF">VA603_10330</name>
</gene>
<dbReference type="RefSeq" id="WP_323438761.1">
    <property type="nucleotide sequence ID" value="NZ_JAYFUH010000144.1"/>
</dbReference>
<keyword evidence="2" id="KW-1185">Reference proteome</keyword>
<accession>A0ABU5V508</accession>
<evidence type="ECO:0000313" key="1">
    <source>
        <dbReference type="EMBL" id="MEA5667928.1"/>
    </source>
</evidence>
<comment type="caution">
    <text evidence="1">The sequence shown here is derived from an EMBL/GenBank/DDBJ whole genome shotgun (WGS) entry which is preliminary data.</text>
</comment>
<sequence>MMDAPGFIFVTQWTHEDTGLHTDKVVAFKEHEPGSRIAVMCVSDLSEPVMQMACQWHRQNVRHSGDICDKNLIHRNEEPDGVIEPGASRRLSVQDGLASAVDHVNADDATNQNVIRALSHLLKRSLEGKPGEGGGWNQHGKQNRNYAFHAFPRPGSGITLRRGVAST</sequence>
<dbReference type="Proteomes" id="UP001301653">
    <property type="component" value="Unassembled WGS sequence"/>
</dbReference>
<organism evidence="1 2">
    <name type="scientific">Stenotrophomonas capsici</name>
    <dbReference type="NCBI Taxonomy" id="3110230"/>
    <lineage>
        <taxon>Bacteria</taxon>
        <taxon>Pseudomonadati</taxon>
        <taxon>Pseudomonadota</taxon>
        <taxon>Gammaproteobacteria</taxon>
        <taxon>Lysobacterales</taxon>
        <taxon>Lysobacteraceae</taxon>
        <taxon>Stenotrophomonas</taxon>
    </lineage>
</organism>
<protein>
    <submittedName>
        <fullName evidence="1">Uncharacterized protein</fullName>
    </submittedName>
</protein>
<dbReference type="EMBL" id="JAYFUH010000144">
    <property type="protein sequence ID" value="MEA5667928.1"/>
    <property type="molecule type" value="Genomic_DNA"/>
</dbReference>
<proteinExistence type="predicted"/>
<name>A0ABU5V508_9GAMM</name>
<evidence type="ECO:0000313" key="2">
    <source>
        <dbReference type="Proteomes" id="UP001301653"/>
    </source>
</evidence>
<reference evidence="1 2" key="1">
    <citation type="submission" date="2023-12" db="EMBL/GenBank/DDBJ databases">
        <title>Stenotrophomonas guangdongensis sp. nov., isolated from wilted pepper plants (Capsicum annuum).</title>
        <authorList>
            <person name="Qiu M."/>
            <person name="Li Y."/>
            <person name="Liu Q."/>
            <person name="Zhang X."/>
            <person name="Huang Y."/>
            <person name="Guo R."/>
            <person name="Hu M."/>
            <person name="Zhou J."/>
            <person name="Zhou X."/>
        </authorList>
    </citation>
    <scope>NUCLEOTIDE SEQUENCE [LARGE SCALE GENOMIC DNA]</scope>
    <source>
        <strain evidence="1 2">MH1</strain>
    </source>
</reference>